<dbReference type="AlphaFoldDB" id="A0A507DF96"/>
<dbReference type="EMBL" id="QEAM01000020">
    <property type="protein sequence ID" value="TPX50273.1"/>
    <property type="molecule type" value="Genomic_DNA"/>
</dbReference>
<dbReference type="InterPro" id="IPR011012">
    <property type="entry name" value="Longin-like_dom_sf"/>
</dbReference>
<feature type="region of interest" description="Disordered" evidence="4">
    <location>
        <begin position="1"/>
        <end position="22"/>
    </location>
</feature>
<sequence>MTSYHPSTIDIAPFSPTDFQDVQDDTLLPHQSASSAASSSRQGAGVVPYGAVSSLSSSFISKFGSLASRTSADKNTHHNATDILGGLDVSVDAIKRPSSENHLHDEDDSMPFRSHNTNLHPGVNTNSSDTLTAINTPLVAAQGDFVDAAARLHIDDRASIRSGFQRKNGNDGPNTEQWVSRRKHFFVLSSAGKPIYTRYGDESKLSSYMGVIQAILSFFASDDDTLRCINAGSHKFVFASRGPLYLVAISATGESENQLREQLQYLYNQILFILTAAQLTRIFEQRVNYDLRNLLAGTENLLDELCNSFSKTASHYLSAINPLRMSHRLRNRIGVIMSNGIPKSLAFGLIIAKERLVTLVRPKAHSLHPSDLLLLINLLSASPGMKSAESWTPICLPRFNARNHMHVYVCYVARDVAMVLVGPERDAFYDFSEYKAKAVKDMGDQGCFEGLEEAVKMDPYSLNEVGVPIIRHFIFKSRALVQYTQPAPSPPYTNKQDWKRLLLLYQHAHSKLYKRPHASKVVFNVGAAESVLAVATSTHELYISFGPLITKTAAVAAANGLQKWVQRWEQGLFLTKAPSF</sequence>
<dbReference type="Proteomes" id="UP000320475">
    <property type="component" value="Unassembled WGS sequence"/>
</dbReference>
<dbReference type="GO" id="GO:0006623">
    <property type="term" value="P:protein targeting to vacuole"/>
    <property type="evidence" value="ECO:0007669"/>
    <property type="project" value="UniProtKB-UniRule"/>
</dbReference>
<evidence type="ECO:0000313" key="8">
    <source>
        <dbReference type="EMBL" id="TPX50273.1"/>
    </source>
</evidence>
<dbReference type="Pfam" id="PF19038">
    <property type="entry name" value="Fuz_longin_3"/>
    <property type="match status" value="1"/>
</dbReference>
<keyword evidence="3" id="KW-0967">Endosome</keyword>
<dbReference type="InterPro" id="IPR043972">
    <property type="entry name" value="FUZ/MON1/HPS1_longin_1"/>
</dbReference>
<protein>
    <recommendedName>
        <fullName evidence="2 3">Vacuolar fusion protein MON1</fullName>
    </recommendedName>
</protein>
<proteinExistence type="inferred from homology"/>
<dbReference type="OrthoDB" id="272411at2759"/>
<comment type="caution">
    <text evidence="8">The sequence shown here is derived from an EMBL/GenBank/DDBJ whole genome shotgun (WGS) entry which is preliminary data.</text>
</comment>
<dbReference type="InterPro" id="IPR004353">
    <property type="entry name" value="Mon1"/>
</dbReference>
<dbReference type="InterPro" id="IPR043971">
    <property type="entry name" value="FUZ/MON1/HPS1_longin_2"/>
</dbReference>
<evidence type="ECO:0000259" key="6">
    <source>
        <dbReference type="Pfam" id="PF19037"/>
    </source>
</evidence>
<feature type="domain" description="FUZ/MON1/HPS1 first Longin" evidence="5">
    <location>
        <begin position="183"/>
        <end position="305"/>
    </location>
</feature>
<keyword evidence="3" id="KW-0926">Vacuole</keyword>
<feature type="domain" description="FUZ/MON1/HPS1 second Longin" evidence="6">
    <location>
        <begin position="343"/>
        <end position="439"/>
    </location>
</feature>
<comment type="function">
    <text evidence="3">Required for multiple vacuole delivery pathways including the cytoplasm to vacuole transport (Cvt), autophagy, pexophagy and endocytosis.</text>
</comment>
<evidence type="ECO:0000259" key="7">
    <source>
        <dbReference type="Pfam" id="PF19038"/>
    </source>
</evidence>
<gene>
    <name evidence="8" type="ORF">SeLEV6574_g01012</name>
</gene>
<feature type="domain" description="FUZ/MON1/HPS1 third Longin" evidence="7">
    <location>
        <begin position="470"/>
        <end position="567"/>
    </location>
</feature>
<dbReference type="PANTHER" id="PTHR13027:SF7">
    <property type="entry name" value="VACUOLAR FUSION PROTEIN MON1 HOMOLOG"/>
    <property type="match status" value="1"/>
</dbReference>
<evidence type="ECO:0000256" key="3">
    <source>
        <dbReference type="RuleBase" id="RU367048"/>
    </source>
</evidence>
<evidence type="ECO:0000256" key="1">
    <source>
        <dbReference type="ARBA" id="ARBA00004380"/>
    </source>
</evidence>
<evidence type="ECO:0000256" key="2">
    <source>
        <dbReference type="ARBA" id="ARBA00018132"/>
    </source>
</evidence>
<keyword evidence="3" id="KW-0813">Transport</keyword>
<dbReference type="GO" id="GO:0000329">
    <property type="term" value="C:fungal-type vacuole membrane"/>
    <property type="evidence" value="ECO:0007669"/>
    <property type="project" value="TreeGrafter"/>
</dbReference>
<accession>A0A507DF96</accession>
<dbReference type="InterPro" id="IPR043970">
    <property type="entry name" value="FUZ/MON1/HPS1_longin_3"/>
</dbReference>
<name>A0A507DF96_9FUNG</name>
<dbReference type="Pfam" id="PF19036">
    <property type="entry name" value="Fuz_longin_1"/>
    <property type="match status" value="1"/>
</dbReference>
<organism evidence="8 9">
    <name type="scientific">Synchytrium endobioticum</name>
    <dbReference type="NCBI Taxonomy" id="286115"/>
    <lineage>
        <taxon>Eukaryota</taxon>
        <taxon>Fungi</taxon>
        <taxon>Fungi incertae sedis</taxon>
        <taxon>Chytridiomycota</taxon>
        <taxon>Chytridiomycota incertae sedis</taxon>
        <taxon>Chytridiomycetes</taxon>
        <taxon>Synchytriales</taxon>
        <taxon>Synchytriaceae</taxon>
        <taxon>Synchytrium</taxon>
    </lineage>
</organism>
<evidence type="ECO:0000259" key="5">
    <source>
        <dbReference type="Pfam" id="PF19036"/>
    </source>
</evidence>
<dbReference type="GO" id="GO:0016192">
    <property type="term" value="P:vesicle-mediated transport"/>
    <property type="evidence" value="ECO:0007669"/>
    <property type="project" value="InterPro"/>
</dbReference>
<comment type="subcellular location">
    <subcellularLocation>
        <location evidence="3">Endosome</location>
        <location evidence="3">Multivesicular body membrane</location>
        <topology evidence="3">Peripheral membrane protein</topology>
    </subcellularLocation>
    <subcellularLocation>
        <location evidence="1 3">Prevacuolar compartment membrane</location>
        <topology evidence="1 3">Peripheral membrane protein</topology>
    </subcellularLocation>
    <subcellularLocation>
        <location evidence="3">Vacuole membrane</location>
        <topology evidence="3">Peripheral membrane protein</topology>
    </subcellularLocation>
</comment>
<evidence type="ECO:0000256" key="4">
    <source>
        <dbReference type="SAM" id="MobiDB-lite"/>
    </source>
</evidence>
<keyword evidence="3" id="KW-0072">Autophagy</keyword>
<dbReference type="GO" id="GO:0035658">
    <property type="term" value="C:Mon1-Ccz1 complex"/>
    <property type="evidence" value="ECO:0007669"/>
    <property type="project" value="TreeGrafter"/>
</dbReference>
<dbReference type="Pfam" id="PF19037">
    <property type="entry name" value="Fuz_longin_2"/>
    <property type="match status" value="1"/>
</dbReference>
<dbReference type="PANTHER" id="PTHR13027">
    <property type="entry name" value="SAND PROTEIN-RELATED"/>
    <property type="match status" value="1"/>
</dbReference>
<dbReference type="SUPFAM" id="SSF64356">
    <property type="entry name" value="SNARE-like"/>
    <property type="match status" value="1"/>
</dbReference>
<keyword evidence="3" id="KW-0653">Protein transport</keyword>
<reference evidence="8 9" key="1">
    <citation type="journal article" date="2019" name="Sci. Rep.">
        <title>Comparative genomics of chytrid fungi reveal insights into the obligate biotrophic and pathogenic lifestyle of Synchytrium endobioticum.</title>
        <authorList>
            <person name="van de Vossenberg B.T.L.H."/>
            <person name="Warris S."/>
            <person name="Nguyen H.D.T."/>
            <person name="van Gent-Pelzer M.P.E."/>
            <person name="Joly D.L."/>
            <person name="van de Geest H.C."/>
            <person name="Bonants P.J.M."/>
            <person name="Smith D.S."/>
            <person name="Levesque C.A."/>
            <person name="van der Lee T.A.J."/>
        </authorList>
    </citation>
    <scope>NUCLEOTIDE SEQUENCE [LARGE SCALE GENOMIC DNA]</scope>
    <source>
        <strain evidence="8 9">LEV6574</strain>
    </source>
</reference>
<evidence type="ECO:0000313" key="9">
    <source>
        <dbReference type="Proteomes" id="UP000320475"/>
    </source>
</evidence>
<comment type="similarity">
    <text evidence="3">Belongs to the MON1/SAND family.</text>
</comment>
<dbReference type="GO" id="GO:0032585">
    <property type="term" value="C:multivesicular body membrane"/>
    <property type="evidence" value="ECO:0007669"/>
    <property type="project" value="UniProtKB-SubCell"/>
</dbReference>
<dbReference type="PRINTS" id="PR01546">
    <property type="entry name" value="YEAST73DUF"/>
</dbReference>
<dbReference type="GO" id="GO:0006914">
    <property type="term" value="P:autophagy"/>
    <property type="evidence" value="ECO:0007669"/>
    <property type="project" value="UniProtKB-UniRule"/>
</dbReference>
<keyword evidence="3" id="KW-0472">Membrane</keyword>